<keyword evidence="3" id="KW-1185">Reference proteome</keyword>
<proteinExistence type="predicted"/>
<feature type="signal peptide" evidence="1">
    <location>
        <begin position="1"/>
        <end position="22"/>
    </location>
</feature>
<evidence type="ECO:0000313" key="2">
    <source>
        <dbReference type="EMBL" id="RIX27034.1"/>
    </source>
</evidence>
<keyword evidence="1" id="KW-0732">Signal</keyword>
<dbReference type="Proteomes" id="UP000285023">
    <property type="component" value="Unassembled WGS sequence"/>
</dbReference>
<evidence type="ECO:0000256" key="1">
    <source>
        <dbReference type="SAM" id="SignalP"/>
    </source>
</evidence>
<name>A0A418PY71_9SPHN</name>
<accession>A0A418PY71</accession>
<dbReference type="RefSeq" id="WP_119533690.1">
    <property type="nucleotide sequence ID" value="NZ_QXTF01000004.1"/>
</dbReference>
<reference evidence="2 3" key="1">
    <citation type="submission" date="2018-09" db="EMBL/GenBank/DDBJ databases">
        <title>Sphingomonas sp. DAC4.</title>
        <authorList>
            <person name="Seo T."/>
        </authorList>
    </citation>
    <scope>NUCLEOTIDE SEQUENCE [LARGE SCALE GENOMIC DNA]</scope>
    <source>
        <strain evidence="2 3">DAC4</strain>
    </source>
</reference>
<evidence type="ECO:0000313" key="3">
    <source>
        <dbReference type="Proteomes" id="UP000285023"/>
    </source>
</evidence>
<gene>
    <name evidence="2" type="ORF">D3M59_10790</name>
</gene>
<feature type="chain" id="PRO_5019223143" evidence="1">
    <location>
        <begin position="23"/>
        <end position="137"/>
    </location>
</feature>
<sequence>MYRIRAMLFAAVSVVGATPASAASQGDTQSMVLAAQVLPFCKISQDQHVASVDGSFANLGTVTEVCNARTGYRVEVRLTNVLGGTVRAAHEDASIVDGNAVLVRDSARKLAQNWRVQDLVRRNANAAVTVHFTVSPI</sequence>
<dbReference type="OrthoDB" id="7189339at2"/>
<dbReference type="EMBL" id="QXTF01000004">
    <property type="protein sequence ID" value="RIX27034.1"/>
    <property type="molecule type" value="Genomic_DNA"/>
</dbReference>
<comment type="caution">
    <text evidence="2">The sequence shown here is derived from an EMBL/GenBank/DDBJ whole genome shotgun (WGS) entry which is preliminary data.</text>
</comment>
<dbReference type="AlphaFoldDB" id="A0A418PY71"/>
<protein>
    <submittedName>
        <fullName evidence="2">Uncharacterized protein</fullName>
    </submittedName>
</protein>
<organism evidence="2 3">
    <name type="scientific">Sphingomonas edaphi</name>
    <dbReference type="NCBI Taxonomy" id="2315689"/>
    <lineage>
        <taxon>Bacteria</taxon>
        <taxon>Pseudomonadati</taxon>
        <taxon>Pseudomonadota</taxon>
        <taxon>Alphaproteobacteria</taxon>
        <taxon>Sphingomonadales</taxon>
        <taxon>Sphingomonadaceae</taxon>
        <taxon>Sphingomonas</taxon>
    </lineage>
</organism>